<comment type="caution">
    <text evidence="5">The sequence shown here is derived from an EMBL/GenBank/DDBJ whole genome shotgun (WGS) entry which is preliminary data.</text>
</comment>
<dbReference type="SUPFAM" id="SSF53697">
    <property type="entry name" value="SIS domain"/>
    <property type="match status" value="1"/>
</dbReference>
<keyword evidence="1" id="KW-0805">Transcription regulation</keyword>
<dbReference type="GO" id="GO:0003700">
    <property type="term" value="F:DNA-binding transcription factor activity"/>
    <property type="evidence" value="ECO:0007669"/>
    <property type="project" value="InterPro"/>
</dbReference>
<dbReference type="EMBL" id="JFAD01000007">
    <property type="protein sequence ID" value="EXU61436.1"/>
    <property type="molecule type" value="Genomic_DNA"/>
</dbReference>
<keyword evidence="3" id="KW-0804">Transcription</keyword>
<sequence length="277" mass="32300">MKSVFFDEKIVESLTKTEKIIIKLAEENPQFFYQSNLKSLANKTQSSITLISNLAKKLSFSSFKEMQFHVYYLFLNSAQISNKVKNQQKTDKNKLIIEQLYKYYHNSLVQTLELVDLEKIQDFARKIIESKKIFIYGAGSSSIGASELAINLQKLGLNSVSFRDFHNFLLVSVQSQALKILFSKSCKTKEINFVIKKFIENNDNFIVITAKKQIDIPKKNLIFYQTLEQKNRFISISSKINQQFISDVIFFSVANLISEQYEENYKKNLEILKEWNE</sequence>
<evidence type="ECO:0000313" key="5">
    <source>
        <dbReference type="EMBL" id="EXU61436.1"/>
    </source>
</evidence>
<dbReference type="InterPro" id="IPR009057">
    <property type="entry name" value="Homeodomain-like_sf"/>
</dbReference>
<dbReference type="GO" id="GO:0003677">
    <property type="term" value="F:DNA binding"/>
    <property type="evidence" value="ECO:0007669"/>
    <property type="project" value="UniProtKB-KW"/>
</dbReference>
<evidence type="ECO:0000256" key="2">
    <source>
        <dbReference type="ARBA" id="ARBA00023125"/>
    </source>
</evidence>
<protein>
    <submittedName>
        <fullName evidence="5">Transcriptional regulator</fullName>
    </submittedName>
</protein>
<evidence type="ECO:0000313" key="6">
    <source>
        <dbReference type="Proteomes" id="UP000020977"/>
    </source>
</evidence>
<dbReference type="SUPFAM" id="SSF46689">
    <property type="entry name" value="Homeodomain-like"/>
    <property type="match status" value="1"/>
</dbReference>
<dbReference type="CDD" id="cd05013">
    <property type="entry name" value="SIS_RpiR"/>
    <property type="match status" value="1"/>
</dbReference>
<evidence type="ECO:0000259" key="4">
    <source>
        <dbReference type="PROSITE" id="PS51071"/>
    </source>
</evidence>
<keyword evidence="2" id="KW-0238">DNA-binding</keyword>
<reference evidence="5 6" key="1">
    <citation type="submission" date="2014-03" db="EMBL/GenBank/DDBJ databases">
        <title>Genome sequence of Mycoplasma ovipneumoniae strain 14811.</title>
        <authorList>
            <person name="Sirand-Pugnet P."/>
            <person name="Breton M."/>
            <person name="Dordet-Frisoni E."/>
            <person name="Baranowski E."/>
            <person name="Barre A."/>
            <person name="Couture C."/>
            <person name="Dupuy V."/>
            <person name="Gaurivaud P."/>
            <person name="Jacob D."/>
            <person name="Lemaitre C."/>
            <person name="Manso-Silvan L."/>
            <person name="Nikolski M."/>
            <person name="Nouvel L.-X."/>
            <person name="Poumarat F."/>
            <person name="Tardy F."/>
            <person name="Thebault P."/>
            <person name="Theil S."/>
            <person name="Citti C."/>
            <person name="Thiaucourt F."/>
            <person name="Blanchard A."/>
        </authorList>
    </citation>
    <scope>NUCLEOTIDE SEQUENCE [LARGE SCALE GENOMIC DNA]</scope>
    <source>
        <strain evidence="5 6">14811</strain>
    </source>
</reference>
<name>A0A014KWP5_9BACT</name>
<dbReference type="Gene3D" id="1.10.10.10">
    <property type="entry name" value="Winged helix-like DNA-binding domain superfamily/Winged helix DNA-binding domain"/>
    <property type="match status" value="1"/>
</dbReference>
<gene>
    <name evidence="5" type="ORF">MOVI_0560</name>
</gene>
<dbReference type="Proteomes" id="UP000020977">
    <property type="component" value="Unassembled WGS sequence"/>
</dbReference>
<dbReference type="PROSITE" id="PS51071">
    <property type="entry name" value="HTH_RPIR"/>
    <property type="match status" value="1"/>
</dbReference>
<proteinExistence type="predicted"/>
<evidence type="ECO:0000256" key="1">
    <source>
        <dbReference type="ARBA" id="ARBA00023015"/>
    </source>
</evidence>
<dbReference type="PANTHER" id="PTHR30514">
    <property type="entry name" value="GLUCOKINASE"/>
    <property type="match status" value="1"/>
</dbReference>
<dbReference type="Gene3D" id="3.40.50.10490">
    <property type="entry name" value="Glucose-6-phosphate isomerase like protein, domain 1"/>
    <property type="match status" value="1"/>
</dbReference>
<dbReference type="InterPro" id="IPR047640">
    <property type="entry name" value="RpiR-like"/>
</dbReference>
<dbReference type="RefSeq" id="WP_044283915.1">
    <property type="nucleotide sequence ID" value="NZ_JFAD01000007.1"/>
</dbReference>
<dbReference type="eggNOG" id="COG1737">
    <property type="taxonomic scope" value="Bacteria"/>
</dbReference>
<dbReference type="InterPro" id="IPR001347">
    <property type="entry name" value="SIS_dom"/>
</dbReference>
<dbReference type="AlphaFoldDB" id="A0A014KWP5"/>
<dbReference type="PANTHER" id="PTHR30514:SF21">
    <property type="entry name" value="RPIR-FAMILY TRANSCRIPTIONAL REGULATOR"/>
    <property type="match status" value="1"/>
</dbReference>
<dbReference type="GO" id="GO:0097367">
    <property type="term" value="F:carbohydrate derivative binding"/>
    <property type="evidence" value="ECO:0007669"/>
    <property type="project" value="InterPro"/>
</dbReference>
<dbReference type="InterPro" id="IPR035472">
    <property type="entry name" value="RpiR-like_SIS"/>
</dbReference>
<dbReference type="STRING" id="1188239.MOVI_0560"/>
<dbReference type="InterPro" id="IPR000281">
    <property type="entry name" value="HTH_RpiR"/>
</dbReference>
<evidence type="ECO:0000256" key="3">
    <source>
        <dbReference type="ARBA" id="ARBA00023163"/>
    </source>
</evidence>
<dbReference type="InterPro" id="IPR046348">
    <property type="entry name" value="SIS_dom_sf"/>
</dbReference>
<feature type="domain" description="HTH rpiR-type" evidence="4">
    <location>
        <begin position="1"/>
        <end position="77"/>
    </location>
</feature>
<accession>A0A014KWP5</accession>
<dbReference type="GO" id="GO:1901135">
    <property type="term" value="P:carbohydrate derivative metabolic process"/>
    <property type="evidence" value="ECO:0007669"/>
    <property type="project" value="InterPro"/>
</dbReference>
<dbReference type="InterPro" id="IPR036388">
    <property type="entry name" value="WH-like_DNA-bd_sf"/>
</dbReference>
<dbReference type="Pfam" id="PF01380">
    <property type="entry name" value="SIS"/>
    <property type="match status" value="1"/>
</dbReference>
<organism evidence="5 6">
    <name type="scientific">Mesomycoplasma ovipneumoniae 14811</name>
    <dbReference type="NCBI Taxonomy" id="1188239"/>
    <lineage>
        <taxon>Bacteria</taxon>
        <taxon>Bacillati</taxon>
        <taxon>Mycoplasmatota</taxon>
        <taxon>Mycoplasmoidales</taxon>
        <taxon>Metamycoplasmataceae</taxon>
        <taxon>Mesomycoplasma</taxon>
    </lineage>
</organism>